<protein>
    <submittedName>
        <fullName evidence="3">RecA-superfamily ATPase, KaiC/GvpD/RAD55 family</fullName>
    </submittedName>
</protein>
<keyword evidence="1" id="KW-0547">Nucleotide-binding</keyword>
<reference evidence="4" key="1">
    <citation type="submission" date="2016-10" db="EMBL/GenBank/DDBJ databases">
        <authorList>
            <person name="Varghese N."/>
            <person name="Submissions S."/>
        </authorList>
    </citation>
    <scope>NUCLEOTIDE SEQUENCE [LARGE SCALE GENOMIC DNA]</scope>
    <source>
        <strain evidence="4">CGMCC 1.10329</strain>
    </source>
</reference>
<name>A0A1I5RMP1_9EURY</name>
<evidence type="ECO:0000313" key="4">
    <source>
        <dbReference type="Proteomes" id="UP000183769"/>
    </source>
</evidence>
<evidence type="ECO:0000256" key="2">
    <source>
        <dbReference type="ARBA" id="ARBA00022840"/>
    </source>
</evidence>
<gene>
    <name evidence="3" type="ORF">SAMN05216277_10553</name>
</gene>
<dbReference type="SUPFAM" id="SSF52540">
    <property type="entry name" value="P-loop containing nucleoside triphosphate hydrolases"/>
    <property type="match status" value="1"/>
</dbReference>
<dbReference type="RefSeq" id="WP_074877563.1">
    <property type="nucleotide sequence ID" value="NZ_FOXI01000005.1"/>
</dbReference>
<dbReference type="EMBL" id="FOXI01000005">
    <property type="protein sequence ID" value="SFP59809.1"/>
    <property type="molecule type" value="Genomic_DNA"/>
</dbReference>
<dbReference type="Gene3D" id="3.40.50.300">
    <property type="entry name" value="P-loop containing nucleotide triphosphate hydrolases"/>
    <property type="match status" value="1"/>
</dbReference>
<proteinExistence type="predicted"/>
<dbReference type="Proteomes" id="UP000183769">
    <property type="component" value="Unassembled WGS sequence"/>
</dbReference>
<keyword evidence="2" id="KW-0067">ATP-binding</keyword>
<keyword evidence="4" id="KW-1185">Reference proteome</keyword>
<dbReference type="PANTHER" id="PTHR43637">
    <property type="entry name" value="UPF0273 PROTEIN TM_0370"/>
    <property type="match status" value="1"/>
</dbReference>
<dbReference type="OrthoDB" id="337234at2157"/>
<dbReference type="GO" id="GO:0005524">
    <property type="term" value="F:ATP binding"/>
    <property type="evidence" value="ECO:0007669"/>
    <property type="project" value="UniProtKB-KW"/>
</dbReference>
<sequence>MERLPLGVARIDSILRGGAPPGSTLLAAGESGAGGREFAQTAAAMNALYDADPDLFDLYYGDLPAESAVPPEVHYVSFTADSDELAREMEHTMDDDIVEAATEEIRFRDLSPEYFQLSPIPREWYMGEAQTIEDLGKAEATDDVLGALGDYLNEHAAGNLVVIDSISDLIGAMGDDMEWSDITTLIRGLTKASHTWDGLIIMIVNRDAITGTEFGQLMDAAEGTFEFTWESGGSQRARTMVVRQFRGVLSQLEAENIVRFETEIHEGGFDVSDVRKIR</sequence>
<evidence type="ECO:0000313" key="3">
    <source>
        <dbReference type="EMBL" id="SFP59809.1"/>
    </source>
</evidence>
<organism evidence="3 4">
    <name type="scientific">Halolamina pelagica</name>
    <dbReference type="NCBI Taxonomy" id="699431"/>
    <lineage>
        <taxon>Archaea</taxon>
        <taxon>Methanobacteriati</taxon>
        <taxon>Methanobacteriota</taxon>
        <taxon>Stenosarchaea group</taxon>
        <taxon>Halobacteria</taxon>
        <taxon>Halobacteriales</taxon>
        <taxon>Haloferacaceae</taxon>
    </lineage>
</organism>
<dbReference type="AlphaFoldDB" id="A0A1I5RMP1"/>
<evidence type="ECO:0000256" key="1">
    <source>
        <dbReference type="ARBA" id="ARBA00022741"/>
    </source>
</evidence>
<dbReference type="InterPro" id="IPR027417">
    <property type="entry name" value="P-loop_NTPase"/>
</dbReference>
<accession>A0A1I5RMP1</accession>